<name>A0A699XSS7_TANCI</name>
<dbReference type="EMBL" id="BKCJ011871784">
    <property type="protein sequence ID" value="GFD59971.1"/>
    <property type="molecule type" value="Genomic_DNA"/>
</dbReference>
<dbReference type="AlphaFoldDB" id="A0A699XSS7"/>
<sequence>RDGCPEQDHQSKQAPALPTAPAGDMKRCPFEEARFIKQQTDDDYGDESRGSVPDDVPHHRHIPQTHDASQ</sequence>
<feature type="region of interest" description="Disordered" evidence="1">
    <location>
        <begin position="1"/>
        <end position="70"/>
    </location>
</feature>
<evidence type="ECO:0000313" key="2">
    <source>
        <dbReference type="EMBL" id="GFD59971.1"/>
    </source>
</evidence>
<organism evidence="2">
    <name type="scientific">Tanacetum cinerariifolium</name>
    <name type="common">Dalmatian daisy</name>
    <name type="synonym">Chrysanthemum cinerariifolium</name>
    <dbReference type="NCBI Taxonomy" id="118510"/>
    <lineage>
        <taxon>Eukaryota</taxon>
        <taxon>Viridiplantae</taxon>
        <taxon>Streptophyta</taxon>
        <taxon>Embryophyta</taxon>
        <taxon>Tracheophyta</taxon>
        <taxon>Spermatophyta</taxon>
        <taxon>Magnoliopsida</taxon>
        <taxon>eudicotyledons</taxon>
        <taxon>Gunneridae</taxon>
        <taxon>Pentapetalae</taxon>
        <taxon>asterids</taxon>
        <taxon>campanulids</taxon>
        <taxon>Asterales</taxon>
        <taxon>Asteraceae</taxon>
        <taxon>Asteroideae</taxon>
        <taxon>Anthemideae</taxon>
        <taxon>Anthemidinae</taxon>
        <taxon>Tanacetum</taxon>
    </lineage>
</organism>
<proteinExistence type="predicted"/>
<protein>
    <submittedName>
        <fullName evidence="2">Uncharacterized protein</fullName>
    </submittedName>
</protein>
<feature type="compositionally biased region" description="Basic and acidic residues" evidence="1">
    <location>
        <begin position="1"/>
        <end position="11"/>
    </location>
</feature>
<comment type="caution">
    <text evidence="2">The sequence shown here is derived from an EMBL/GenBank/DDBJ whole genome shotgun (WGS) entry which is preliminary data.</text>
</comment>
<gene>
    <name evidence="2" type="ORF">Tci_931940</name>
</gene>
<feature type="compositionally biased region" description="Basic and acidic residues" evidence="1">
    <location>
        <begin position="24"/>
        <end position="35"/>
    </location>
</feature>
<evidence type="ECO:0000256" key="1">
    <source>
        <dbReference type="SAM" id="MobiDB-lite"/>
    </source>
</evidence>
<feature type="non-terminal residue" evidence="2">
    <location>
        <position position="1"/>
    </location>
</feature>
<reference evidence="2" key="1">
    <citation type="journal article" date="2019" name="Sci. Rep.">
        <title>Draft genome of Tanacetum cinerariifolium, the natural source of mosquito coil.</title>
        <authorList>
            <person name="Yamashiro T."/>
            <person name="Shiraishi A."/>
            <person name="Satake H."/>
            <person name="Nakayama K."/>
        </authorList>
    </citation>
    <scope>NUCLEOTIDE SEQUENCE</scope>
</reference>
<accession>A0A699XSS7</accession>